<dbReference type="EMBL" id="CP130612">
    <property type="protein sequence ID" value="WKW11221.1"/>
    <property type="molecule type" value="Genomic_DNA"/>
</dbReference>
<dbReference type="Gene3D" id="3.30.450.20">
    <property type="entry name" value="PAS domain"/>
    <property type="match status" value="1"/>
</dbReference>
<dbReference type="InterPro" id="IPR036890">
    <property type="entry name" value="HATPase_C_sf"/>
</dbReference>
<dbReference type="PANTHER" id="PTHR43065">
    <property type="entry name" value="SENSOR HISTIDINE KINASE"/>
    <property type="match status" value="1"/>
</dbReference>
<proteinExistence type="predicted"/>
<evidence type="ECO:0000256" key="2">
    <source>
        <dbReference type="ARBA" id="ARBA00012438"/>
    </source>
</evidence>
<keyword evidence="3" id="KW-0597">Phosphoprotein</keyword>
<dbReference type="InterPro" id="IPR035965">
    <property type="entry name" value="PAS-like_dom_sf"/>
</dbReference>
<dbReference type="PRINTS" id="PR00344">
    <property type="entry name" value="BCTRLSENSOR"/>
</dbReference>
<reference evidence="7" key="1">
    <citation type="submission" date="2023-07" db="EMBL/GenBank/DDBJ databases">
        <authorList>
            <person name="Haufschild T."/>
            <person name="Kallscheuer N."/>
            <person name="Hammer J."/>
            <person name="Kohn T."/>
            <person name="Kabuu M."/>
            <person name="Jogler M."/>
            <person name="Wohfarth N."/>
            <person name="Heuer A."/>
            <person name="Rohde M."/>
            <person name="van Teeseling M.C.F."/>
            <person name="Jogler C."/>
        </authorList>
    </citation>
    <scope>NUCLEOTIDE SEQUENCE</scope>
    <source>
        <strain evidence="6">Strain 138</strain>
        <strain evidence="7">Strain 318</strain>
    </source>
</reference>
<dbReference type="InterPro" id="IPR005467">
    <property type="entry name" value="His_kinase_dom"/>
</dbReference>
<evidence type="ECO:0000313" key="7">
    <source>
        <dbReference type="EMBL" id="WKW14131.1"/>
    </source>
</evidence>
<evidence type="ECO:0000313" key="8">
    <source>
        <dbReference type="Proteomes" id="UP001229955"/>
    </source>
</evidence>
<protein>
    <recommendedName>
        <fullName evidence="2">histidine kinase</fullName>
        <ecNumber evidence="2">2.7.13.3</ecNumber>
    </recommendedName>
</protein>
<gene>
    <name evidence="6" type="ORF">Strain138_000456</name>
    <name evidence="7" type="ORF">Strain318_000456</name>
</gene>
<dbReference type="Proteomes" id="UP001229955">
    <property type="component" value="Chromosome"/>
</dbReference>
<dbReference type="PANTHER" id="PTHR43065:SF42">
    <property type="entry name" value="TWO-COMPONENT SENSOR PPRA"/>
    <property type="match status" value="1"/>
</dbReference>
<dbReference type="PROSITE" id="PS50109">
    <property type="entry name" value="HIS_KIN"/>
    <property type="match status" value="1"/>
</dbReference>
<dbReference type="KEGG" id="pspc:Strain318_000456"/>
<feature type="transmembrane region" description="Helical" evidence="4">
    <location>
        <begin position="245"/>
        <end position="262"/>
    </location>
</feature>
<name>A0AA49JY32_9BACT</name>
<keyword evidence="8" id="KW-1185">Reference proteome</keyword>
<dbReference type="SUPFAM" id="SSF47384">
    <property type="entry name" value="Homodimeric domain of signal transducing histidine kinase"/>
    <property type="match status" value="1"/>
</dbReference>
<feature type="transmembrane region" description="Helical" evidence="4">
    <location>
        <begin position="123"/>
        <end position="150"/>
    </location>
</feature>
<dbReference type="InterPro" id="IPR036097">
    <property type="entry name" value="HisK_dim/P_sf"/>
</dbReference>
<dbReference type="Gene3D" id="1.10.287.130">
    <property type="match status" value="1"/>
</dbReference>
<dbReference type="EMBL" id="CP130613">
    <property type="protein sequence ID" value="WKW14131.1"/>
    <property type="molecule type" value="Genomic_DNA"/>
</dbReference>
<dbReference type="SMART" id="SM00388">
    <property type="entry name" value="HisKA"/>
    <property type="match status" value="1"/>
</dbReference>
<dbReference type="NCBIfam" id="TIGR00229">
    <property type="entry name" value="sensory_box"/>
    <property type="match status" value="1"/>
</dbReference>
<dbReference type="SUPFAM" id="SSF55874">
    <property type="entry name" value="ATPase domain of HSP90 chaperone/DNA topoisomerase II/histidine kinase"/>
    <property type="match status" value="1"/>
</dbReference>
<accession>A0AA49JSL2</accession>
<keyword evidence="4" id="KW-0472">Membrane</keyword>
<dbReference type="SUPFAM" id="SSF55785">
    <property type="entry name" value="PYP-like sensor domain (PAS domain)"/>
    <property type="match status" value="1"/>
</dbReference>
<evidence type="ECO:0000256" key="3">
    <source>
        <dbReference type="ARBA" id="ARBA00022553"/>
    </source>
</evidence>
<comment type="catalytic activity">
    <reaction evidence="1">
        <text>ATP + protein L-histidine = ADP + protein N-phospho-L-histidine.</text>
        <dbReference type="EC" id="2.7.13.3"/>
    </reaction>
</comment>
<feature type="transmembrane region" description="Helical" evidence="4">
    <location>
        <begin position="194"/>
        <end position="214"/>
    </location>
</feature>
<dbReference type="AlphaFoldDB" id="A0AA49JY32"/>
<evidence type="ECO:0000256" key="1">
    <source>
        <dbReference type="ARBA" id="ARBA00000085"/>
    </source>
</evidence>
<keyword evidence="7" id="KW-0547">Nucleotide-binding</keyword>
<sequence>MSVGSIPRHAYRPYSTPALVAWIAMAGLVTYAAGPVLRHMEFAVIPWPLHGLAVAILFSSRERDRPWTAIALSVAIILGAGGHSGDWMRSITGTAQLMAQTIAVVLFHQWLSGGRHPLRGALSYAWLGVVVLLGSLPTTLLATLIVEIVGPQIAPGYTTGEWWVSAVSSMYAIAPILLAQSAPARIEVRASTTWRWELPLLAAVYAIALVWAFFEPAWPRLQLPAAVATVPFLVWAGLRFGVRGYAVFAAMFVVAVIASTVLDVGPFGQFGDDPIVRGRRAWIYVASLAGPTMIFPLTLVERAIAEARARGAFAQLAAIIESSGDPIAAIDHDLVIIAVNPAWVRGFHRISGVTVRPGMRMDDVLESLPMDRDESVAHWRRALQGHRFTAIREVGDPALARDEFEITYSPVRDEQGDIVGASQVVRNVTDRRKHESAEAETRRLEALGRLAGGVAHDFNNLMTAVVGYAGILAQSLPAHDPRQADLAEIERAATRAGELTQQLLAFARRRVVAPKVVDVGDLVGGFMRLLDPLLGSTVRLNVRIGTDLPDVRIDPAQFEQVLMNLAVNARDAMPNGGELGVDVVRTRYRDGVGVRVSVRDTGTGMEPEVVARIWEPFFTTKPQGKGTGLGLATVHGIVHQAGGEIGVESTLGVGTTFNVLLPGVDPDDSAVAG</sequence>
<evidence type="ECO:0000313" key="6">
    <source>
        <dbReference type="EMBL" id="WKW11221.1"/>
    </source>
</evidence>
<organism evidence="7 8">
    <name type="scientific">Pseudogemmatithrix spongiicola</name>
    <dbReference type="NCBI Taxonomy" id="3062599"/>
    <lineage>
        <taxon>Bacteria</taxon>
        <taxon>Pseudomonadati</taxon>
        <taxon>Gemmatimonadota</taxon>
        <taxon>Gemmatimonadia</taxon>
        <taxon>Gemmatimonadales</taxon>
        <taxon>Gemmatimonadaceae</taxon>
        <taxon>Pseudogemmatithrix</taxon>
    </lineage>
</organism>
<dbReference type="CDD" id="cd00082">
    <property type="entry name" value="HisKA"/>
    <property type="match status" value="1"/>
</dbReference>
<dbReference type="EC" id="2.7.13.3" evidence="2"/>
<dbReference type="InterPro" id="IPR000014">
    <property type="entry name" value="PAS"/>
</dbReference>
<feature type="transmembrane region" description="Helical" evidence="4">
    <location>
        <begin position="282"/>
        <end position="300"/>
    </location>
</feature>
<evidence type="ECO:0000256" key="4">
    <source>
        <dbReference type="SAM" id="Phobius"/>
    </source>
</evidence>
<dbReference type="Pfam" id="PF00512">
    <property type="entry name" value="HisKA"/>
    <property type="match status" value="1"/>
</dbReference>
<dbReference type="InterPro" id="IPR013656">
    <property type="entry name" value="PAS_4"/>
</dbReference>
<dbReference type="InterPro" id="IPR004358">
    <property type="entry name" value="Sig_transdc_His_kin-like_C"/>
</dbReference>
<keyword evidence="4" id="KW-0812">Transmembrane</keyword>
<dbReference type="SMART" id="SM00387">
    <property type="entry name" value="HATPase_c"/>
    <property type="match status" value="1"/>
</dbReference>
<dbReference type="Gene3D" id="3.30.565.10">
    <property type="entry name" value="Histidine kinase-like ATPase, C-terminal domain"/>
    <property type="match status" value="1"/>
</dbReference>
<keyword evidence="7" id="KW-0067">ATP-binding</keyword>
<dbReference type="Pfam" id="PF08448">
    <property type="entry name" value="PAS_4"/>
    <property type="match status" value="1"/>
</dbReference>
<feature type="transmembrane region" description="Helical" evidence="4">
    <location>
        <begin position="162"/>
        <end position="182"/>
    </location>
</feature>
<dbReference type="RefSeq" id="WP_367886921.1">
    <property type="nucleotide sequence ID" value="NZ_CP130612.1"/>
</dbReference>
<dbReference type="GO" id="GO:0000155">
    <property type="term" value="F:phosphorelay sensor kinase activity"/>
    <property type="evidence" value="ECO:0007669"/>
    <property type="project" value="InterPro"/>
</dbReference>
<accession>A0AA49JY32</accession>
<dbReference type="InterPro" id="IPR003594">
    <property type="entry name" value="HATPase_dom"/>
</dbReference>
<dbReference type="Pfam" id="PF02518">
    <property type="entry name" value="HATPase_c"/>
    <property type="match status" value="1"/>
</dbReference>
<keyword evidence="4" id="KW-1133">Transmembrane helix</keyword>
<dbReference type="GO" id="GO:0005524">
    <property type="term" value="F:ATP binding"/>
    <property type="evidence" value="ECO:0007669"/>
    <property type="project" value="UniProtKB-KW"/>
</dbReference>
<dbReference type="InterPro" id="IPR003661">
    <property type="entry name" value="HisK_dim/P_dom"/>
</dbReference>
<evidence type="ECO:0000259" key="5">
    <source>
        <dbReference type="PROSITE" id="PS50109"/>
    </source>
</evidence>
<feature type="domain" description="Histidine kinase" evidence="5">
    <location>
        <begin position="453"/>
        <end position="665"/>
    </location>
</feature>